<sequence>MADLLRRRGRLVPEGDAGLRLVQPELGAITFMLRRAPTPEGEDGYTLYHHSLAQHMAESEHCRKAVATAREFLADLADAIPEGPLAPYLFRRGIPHLLETGRAPAALGLLTRFSYLMARLQTLKDPDGVQGIAGDWRTTLAASPALDSRERLCEAFWREREHILRRGDERWPAYKILLQLAVEHADDSPVTREAEAWLAGGNCDWVWLRNPQRVALAAPDPCLRVLEGHTDGVNGVLSLPDGRLLSWSGDRTLRLWDGQSGQALGEPITDRDLPWIDPWLLFQRNEGRAPRANCRYTARWDLANTGGIATCTRSSPPVCWSGNSRVVARDLFSEGILVVTLASGHVFCLQLYRSARRISIEEYENSERIE</sequence>
<dbReference type="SUPFAM" id="SSF69322">
    <property type="entry name" value="Tricorn protease domain 2"/>
    <property type="match status" value="1"/>
</dbReference>
<organism evidence="2 3">
    <name type="scientific">Thiocapsa imhoffii</name>
    <dbReference type="NCBI Taxonomy" id="382777"/>
    <lineage>
        <taxon>Bacteria</taxon>
        <taxon>Pseudomonadati</taxon>
        <taxon>Pseudomonadota</taxon>
        <taxon>Gammaproteobacteria</taxon>
        <taxon>Chromatiales</taxon>
        <taxon>Chromatiaceae</taxon>
        <taxon>Thiocapsa</taxon>
    </lineage>
</organism>
<dbReference type="InterPro" id="IPR015943">
    <property type="entry name" value="WD40/YVTN_repeat-like_dom_sf"/>
</dbReference>
<dbReference type="PROSITE" id="PS50082">
    <property type="entry name" value="WD_REPEATS_2"/>
    <property type="match status" value="1"/>
</dbReference>
<name>A0A9X0WJJ5_9GAMM</name>
<evidence type="ECO:0008006" key="4">
    <source>
        <dbReference type="Google" id="ProtNLM"/>
    </source>
</evidence>
<comment type="caution">
    <text evidence="2">The sequence shown here is derived from an EMBL/GenBank/DDBJ whole genome shotgun (WGS) entry which is preliminary data.</text>
</comment>
<evidence type="ECO:0000313" key="2">
    <source>
        <dbReference type="EMBL" id="MBK1645884.1"/>
    </source>
</evidence>
<dbReference type="AlphaFoldDB" id="A0A9X0WJJ5"/>
<dbReference type="PROSITE" id="PS50294">
    <property type="entry name" value="WD_REPEATS_REGION"/>
    <property type="match status" value="1"/>
</dbReference>
<feature type="repeat" description="WD" evidence="1">
    <location>
        <begin position="226"/>
        <end position="266"/>
    </location>
</feature>
<proteinExistence type="predicted"/>
<keyword evidence="3" id="KW-1185">Reference proteome</keyword>
<dbReference type="RefSeq" id="WP_200388692.1">
    <property type="nucleotide sequence ID" value="NZ_NRSD01000016.1"/>
</dbReference>
<protein>
    <recommendedName>
        <fullName evidence="4">WD40 repeat domain-containing protein</fullName>
    </recommendedName>
</protein>
<reference evidence="2 3" key="1">
    <citation type="journal article" date="2020" name="Microorganisms">
        <title>Osmotic Adaptation and Compatible Solute Biosynthesis of Phototrophic Bacteria as Revealed from Genome Analyses.</title>
        <authorList>
            <person name="Imhoff J.F."/>
            <person name="Rahn T."/>
            <person name="Kunzel S."/>
            <person name="Keller A."/>
            <person name="Neulinger S.C."/>
        </authorList>
    </citation>
    <scope>NUCLEOTIDE SEQUENCE [LARGE SCALE GENOMIC DNA]</scope>
    <source>
        <strain evidence="2 3">DSM 21303</strain>
    </source>
</reference>
<dbReference type="Pfam" id="PF00400">
    <property type="entry name" value="WD40"/>
    <property type="match status" value="1"/>
</dbReference>
<dbReference type="SUPFAM" id="SSF50978">
    <property type="entry name" value="WD40 repeat-like"/>
    <property type="match status" value="1"/>
</dbReference>
<evidence type="ECO:0000256" key="1">
    <source>
        <dbReference type="PROSITE-ProRule" id="PRU00221"/>
    </source>
</evidence>
<dbReference type="InterPro" id="IPR036322">
    <property type="entry name" value="WD40_repeat_dom_sf"/>
</dbReference>
<dbReference type="InterPro" id="IPR001680">
    <property type="entry name" value="WD40_rpt"/>
</dbReference>
<dbReference type="Proteomes" id="UP001138802">
    <property type="component" value="Unassembled WGS sequence"/>
</dbReference>
<dbReference type="SMART" id="SM00320">
    <property type="entry name" value="WD40"/>
    <property type="match status" value="1"/>
</dbReference>
<dbReference type="Gene3D" id="2.130.10.10">
    <property type="entry name" value="YVTN repeat-like/Quinoprotein amine dehydrogenase"/>
    <property type="match status" value="1"/>
</dbReference>
<gene>
    <name evidence="2" type="ORF">CKO25_14755</name>
</gene>
<keyword evidence="1" id="KW-0853">WD repeat</keyword>
<accession>A0A9X0WJJ5</accession>
<dbReference type="EMBL" id="NRSD01000016">
    <property type="protein sequence ID" value="MBK1645884.1"/>
    <property type="molecule type" value="Genomic_DNA"/>
</dbReference>
<evidence type="ECO:0000313" key="3">
    <source>
        <dbReference type="Proteomes" id="UP001138802"/>
    </source>
</evidence>